<dbReference type="AlphaFoldDB" id="A0A0M3TA38"/>
<name>A0A0M3TA38_9SPHN</name>
<sequence>MSDLERRMIEDRAIRDAAKALVHADYAHLRADFAGKGIGERMLDNVGEGARDVFERAADAAETHRGVLAALIGAVFVWFARNPIMSLFVAEGGDDGQDEDAEHD</sequence>
<organism evidence="1 2">
    <name type="scientific">Altererythrobacter epoxidivorans</name>
    <dbReference type="NCBI Taxonomy" id="361183"/>
    <lineage>
        <taxon>Bacteria</taxon>
        <taxon>Pseudomonadati</taxon>
        <taxon>Pseudomonadota</taxon>
        <taxon>Alphaproteobacteria</taxon>
        <taxon>Sphingomonadales</taxon>
        <taxon>Erythrobacteraceae</taxon>
        <taxon>Altererythrobacter</taxon>
    </lineage>
</organism>
<dbReference type="PATRIC" id="fig|361183.4.peg.1059"/>
<dbReference type="RefSeq" id="WP_061923737.1">
    <property type="nucleotide sequence ID" value="NZ_CP012669.1"/>
</dbReference>
<dbReference type="EMBL" id="CP012669">
    <property type="protein sequence ID" value="ALE16382.1"/>
    <property type="molecule type" value="Genomic_DNA"/>
</dbReference>
<evidence type="ECO:0000313" key="1">
    <source>
        <dbReference type="EMBL" id="ALE16382.1"/>
    </source>
</evidence>
<reference evidence="1 2" key="1">
    <citation type="submission" date="2015-09" db="EMBL/GenBank/DDBJ databases">
        <title>Complete genome sequence of a benzo[a]pyrene-degrading bacterium Altererythrobacter epoxidivorans CGMCC 1.7731T.</title>
        <authorList>
            <person name="Li Z."/>
            <person name="Cheng H."/>
            <person name="Huo Y."/>
            <person name="Xu X."/>
        </authorList>
    </citation>
    <scope>NUCLEOTIDE SEQUENCE [LARGE SCALE GENOMIC DNA]</scope>
    <source>
        <strain evidence="1 2">CGMCC 1.7731</strain>
    </source>
</reference>
<gene>
    <name evidence="1" type="ORF">AMC99_01085</name>
</gene>
<keyword evidence="2" id="KW-1185">Reference proteome</keyword>
<dbReference type="STRING" id="361183.AMC99_01085"/>
<evidence type="ECO:0000313" key="2">
    <source>
        <dbReference type="Proteomes" id="UP000057938"/>
    </source>
</evidence>
<proteinExistence type="predicted"/>
<dbReference type="Proteomes" id="UP000057938">
    <property type="component" value="Chromosome"/>
</dbReference>
<accession>A0A0M3TA38</accession>
<protein>
    <submittedName>
        <fullName evidence="1">Uncharacterized protein</fullName>
    </submittedName>
</protein>
<dbReference type="KEGG" id="aep:AMC99_01085"/>
<dbReference type="OrthoDB" id="7433140at2"/>